<dbReference type="Gene3D" id="3.40.50.2000">
    <property type="entry name" value="Glycogen Phosphorylase B"/>
    <property type="match status" value="2"/>
</dbReference>
<organism evidence="3 4">
    <name type="scientific">Halomonas marinisediminis</name>
    <dbReference type="NCBI Taxonomy" id="2546095"/>
    <lineage>
        <taxon>Bacteria</taxon>
        <taxon>Pseudomonadati</taxon>
        <taxon>Pseudomonadota</taxon>
        <taxon>Gammaproteobacteria</taxon>
        <taxon>Oceanospirillales</taxon>
        <taxon>Halomonadaceae</taxon>
        <taxon>Halomonas</taxon>
    </lineage>
</organism>
<accession>A0ABY2D3C0</accession>
<gene>
    <name evidence="3" type="ORF">E0702_15100</name>
</gene>
<dbReference type="Proteomes" id="UP000294823">
    <property type="component" value="Unassembled WGS sequence"/>
</dbReference>
<dbReference type="SUPFAM" id="SSF53756">
    <property type="entry name" value="UDP-Glycosyltransferase/glycogen phosphorylase"/>
    <property type="match status" value="1"/>
</dbReference>
<comment type="caution">
    <text evidence="3">The sequence shown here is derived from an EMBL/GenBank/DDBJ whole genome shotgun (WGS) entry which is preliminary data.</text>
</comment>
<dbReference type="Pfam" id="PF00534">
    <property type="entry name" value="Glycos_transf_1"/>
    <property type="match status" value="1"/>
</dbReference>
<proteinExistence type="predicted"/>
<dbReference type="Pfam" id="PF13439">
    <property type="entry name" value="Glyco_transf_4"/>
    <property type="match status" value="1"/>
</dbReference>
<evidence type="ECO:0000313" key="3">
    <source>
        <dbReference type="EMBL" id="TDA95748.1"/>
    </source>
</evidence>
<dbReference type="PANTHER" id="PTHR12526">
    <property type="entry name" value="GLYCOSYLTRANSFERASE"/>
    <property type="match status" value="1"/>
</dbReference>
<dbReference type="InterPro" id="IPR028098">
    <property type="entry name" value="Glyco_trans_4-like_N"/>
</dbReference>
<dbReference type="InterPro" id="IPR001296">
    <property type="entry name" value="Glyco_trans_1"/>
</dbReference>
<protein>
    <submittedName>
        <fullName evidence="3">Glycosyltransferase</fullName>
    </submittedName>
</protein>
<dbReference type="RefSeq" id="WP_132045319.1">
    <property type="nucleotide sequence ID" value="NZ_SLTR01000027.1"/>
</dbReference>
<name>A0ABY2D3C0_9GAMM</name>
<evidence type="ECO:0000313" key="4">
    <source>
        <dbReference type="Proteomes" id="UP000294823"/>
    </source>
</evidence>
<feature type="domain" description="Glycosyl transferase family 1" evidence="1">
    <location>
        <begin position="182"/>
        <end position="346"/>
    </location>
</feature>
<reference evidence="3 4" key="1">
    <citation type="submission" date="2019-03" db="EMBL/GenBank/DDBJ databases">
        <title>Halomonas marinisediminis sp. nov., a moderately halophilic bacterium isolated from the Bohai Gulf.</title>
        <authorList>
            <person name="Ji X."/>
        </authorList>
    </citation>
    <scope>NUCLEOTIDE SEQUENCE [LARGE SCALE GENOMIC DNA]</scope>
    <source>
        <strain evidence="3 4">204</strain>
    </source>
</reference>
<dbReference type="EMBL" id="SLTR01000027">
    <property type="protein sequence ID" value="TDA95748.1"/>
    <property type="molecule type" value="Genomic_DNA"/>
</dbReference>
<sequence>MKIIHLITILEDGGAEAVLYRLCANDRQNRHIVISMQGRGKYGPMLEAAGIEVHCLNMPAGHLTWSGVSRLFTLLRRERPDLLQTWMYHADLVGGIIGRLAGVKRIYWNIRHSDLAPADAKRATILVAKLCARLSGPIPQRIICCASKAQRVHTALGYRAAKFTIIGNGYDLSIFRRDPTQREALREALGLAQDALVLGMVGRFNEQKDHATLIKSLQRLREQGVDFTCLLVGKQMTADNPTLAAWVDENGLRDHIRLLGQRTDISAVMNALDIHLLSSSSGEAFPNVLAEAMACGTPCVTTDVGDAAEIVADVGRVVPPRQPEAIAAALHELIEECRSHPQRWQQRQAAAVARITGDFSLAAMIANYDRVWHEGSRDAEDTTASTSFLQ</sequence>
<feature type="domain" description="Glycosyltransferase subfamily 4-like N-terminal" evidence="2">
    <location>
        <begin position="13"/>
        <end position="173"/>
    </location>
</feature>
<dbReference type="CDD" id="cd03807">
    <property type="entry name" value="GT4_WbnK-like"/>
    <property type="match status" value="1"/>
</dbReference>
<evidence type="ECO:0000259" key="1">
    <source>
        <dbReference type="Pfam" id="PF00534"/>
    </source>
</evidence>
<keyword evidence="4" id="KW-1185">Reference proteome</keyword>
<evidence type="ECO:0000259" key="2">
    <source>
        <dbReference type="Pfam" id="PF13439"/>
    </source>
</evidence>